<gene>
    <name evidence="1" type="ORF">CINCED_3A002528</name>
</gene>
<accession>A0A5E4MK79</accession>
<keyword evidence="2" id="KW-1185">Reference proteome</keyword>
<name>A0A5E4MK79_9HEMI</name>
<dbReference type="PANTHER" id="PTHR47326:SF1">
    <property type="entry name" value="HTH PSQ-TYPE DOMAIN-CONTAINING PROTEIN"/>
    <property type="match status" value="1"/>
</dbReference>
<organism evidence="1 2">
    <name type="scientific">Cinara cedri</name>
    <dbReference type="NCBI Taxonomy" id="506608"/>
    <lineage>
        <taxon>Eukaryota</taxon>
        <taxon>Metazoa</taxon>
        <taxon>Ecdysozoa</taxon>
        <taxon>Arthropoda</taxon>
        <taxon>Hexapoda</taxon>
        <taxon>Insecta</taxon>
        <taxon>Pterygota</taxon>
        <taxon>Neoptera</taxon>
        <taxon>Paraneoptera</taxon>
        <taxon>Hemiptera</taxon>
        <taxon>Sternorrhyncha</taxon>
        <taxon>Aphidomorpha</taxon>
        <taxon>Aphidoidea</taxon>
        <taxon>Aphididae</taxon>
        <taxon>Lachninae</taxon>
        <taxon>Cinara</taxon>
    </lineage>
</organism>
<reference evidence="1 2" key="1">
    <citation type="submission" date="2019-08" db="EMBL/GenBank/DDBJ databases">
        <authorList>
            <person name="Alioto T."/>
            <person name="Alioto T."/>
            <person name="Gomez Garrido J."/>
        </authorList>
    </citation>
    <scope>NUCLEOTIDE SEQUENCE [LARGE SCALE GENOMIC DNA]</scope>
</reference>
<dbReference type="Proteomes" id="UP000325440">
    <property type="component" value="Unassembled WGS sequence"/>
</dbReference>
<dbReference type="PANTHER" id="PTHR47326">
    <property type="entry name" value="TRANSPOSABLE ELEMENT TC3 TRANSPOSASE-LIKE PROTEIN"/>
    <property type="match status" value="1"/>
</dbReference>
<dbReference type="OrthoDB" id="7902892at2759"/>
<dbReference type="EMBL" id="CABPRJ010000541">
    <property type="protein sequence ID" value="VVC30822.1"/>
    <property type="molecule type" value="Genomic_DNA"/>
</dbReference>
<sequence length="132" mass="15640">MKTVNFLAIKINDGSLDQIILMKTELQVMTYIRAYPRSSIRHVSRELGILVGAKADFVTHLRIGDYERRLQFVAWFNVQFEIKNIFYNRILWTDDSKFTNNAIMNRQNNRFWHDTNPHWSQETNLSCRQSGA</sequence>
<proteinExistence type="predicted"/>
<evidence type="ECO:0000313" key="1">
    <source>
        <dbReference type="EMBL" id="VVC30822.1"/>
    </source>
</evidence>
<evidence type="ECO:0000313" key="2">
    <source>
        <dbReference type="Proteomes" id="UP000325440"/>
    </source>
</evidence>
<protein>
    <submittedName>
        <fullName evidence="1">Uncharacterized protein</fullName>
    </submittedName>
</protein>
<dbReference type="AlphaFoldDB" id="A0A5E4MK79"/>